<evidence type="ECO:0000256" key="5">
    <source>
        <dbReference type="ARBA" id="ARBA00023204"/>
    </source>
</evidence>
<dbReference type="InterPro" id="IPR014048">
    <property type="entry name" value="MethylDNA_cys_MeTrfase_DNA-bd"/>
</dbReference>
<dbReference type="EMBL" id="AP021881">
    <property type="protein sequence ID" value="BBP01868.1"/>
    <property type="molecule type" value="Genomic_DNA"/>
</dbReference>
<feature type="domain" description="Methylated-DNA-[protein]-cysteine S-methyltransferase DNA binding" evidence="7">
    <location>
        <begin position="74"/>
        <end position="154"/>
    </location>
</feature>
<keyword evidence="4" id="KW-0227">DNA damage</keyword>
<evidence type="ECO:0000256" key="2">
    <source>
        <dbReference type="ARBA" id="ARBA00022603"/>
    </source>
</evidence>
<dbReference type="PROSITE" id="PS00374">
    <property type="entry name" value="MGMT"/>
    <property type="match status" value="1"/>
</dbReference>
<dbReference type="Proteomes" id="UP000463939">
    <property type="component" value="Chromosome"/>
</dbReference>
<dbReference type="InterPro" id="IPR036217">
    <property type="entry name" value="MethylDNA_cys_MeTrfase_DNAb"/>
</dbReference>
<dbReference type="PANTHER" id="PTHR10815">
    <property type="entry name" value="METHYLATED-DNA--PROTEIN-CYSTEINE METHYLTRANSFERASE"/>
    <property type="match status" value="1"/>
</dbReference>
<gene>
    <name evidence="8" type="ORF">SFSGTM_25760</name>
</gene>
<protein>
    <submittedName>
        <fullName evidence="8">Methylated-DNA--protein-cysteine methyltransferase</fullName>
    </submittedName>
</protein>
<comment type="catalytic activity">
    <reaction evidence="1">
        <text>a 4-O-methyl-thymidine in DNA + L-cysteinyl-[protein] = a thymidine in DNA + S-methyl-L-cysteinyl-[protein]</text>
        <dbReference type="Rhea" id="RHEA:53428"/>
        <dbReference type="Rhea" id="RHEA-COMP:10131"/>
        <dbReference type="Rhea" id="RHEA-COMP:10132"/>
        <dbReference type="Rhea" id="RHEA-COMP:13555"/>
        <dbReference type="Rhea" id="RHEA-COMP:13556"/>
        <dbReference type="ChEBI" id="CHEBI:29950"/>
        <dbReference type="ChEBI" id="CHEBI:82612"/>
        <dbReference type="ChEBI" id="CHEBI:137386"/>
        <dbReference type="ChEBI" id="CHEBI:137387"/>
        <dbReference type="EC" id="2.1.1.63"/>
    </reaction>
</comment>
<proteinExistence type="predicted"/>
<dbReference type="GO" id="GO:0006281">
    <property type="term" value="P:DNA repair"/>
    <property type="evidence" value="ECO:0007669"/>
    <property type="project" value="UniProtKB-KW"/>
</dbReference>
<dbReference type="KEGG" id="sniv:SFSGTM_25760"/>
<accession>A0A809S4G9</accession>
<dbReference type="GO" id="GO:0003908">
    <property type="term" value="F:methylated-DNA-[protein]-cysteine S-methyltransferase activity"/>
    <property type="evidence" value="ECO:0007669"/>
    <property type="project" value="UniProtKB-EC"/>
</dbReference>
<dbReference type="GO" id="GO:0032259">
    <property type="term" value="P:methylation"/>
    <property type="evidence" value="ECO:0007669"/>
    <property type="project" value="UniProtKB-KW"/>
</dbReference>
<dbReference type="CDD" id="cd06445">
    <property type="entry name" value="ATase"/>
    <property type="match status" value="1"/>
</dbReference>
<keyword evidence="3 8" id="KW-0808">Transferase</keyword>
<reference evidence="9" key="1">
    <citation type="submission" date="2019-11" db="EMBL/GenBank/DDBJ databases">
        <title>Isolation and characterization of a novel species in the genus Sulfuriferula.</title>
        <authorList>
            <person name="Mochizuki J."/>
            <person name="Kojima H."/>
            <person name="Fukui M."/>
        </authorList>
    </citation>
    <scope>NUCLEOTIDE SEQUENCE [LARGE SCALE GENOMIC DNA]</scope>
    <source>
        <strain evidence="9">SGTM</strain>
    </source>
</reference>
<name>A0A809S4G9_9PROT</name>
<sequence>MQYQAVIAAPFAHLGVMFDQSGIQRIDFLPMATPLLANGHPHIFALTQALDKYWQNAEYQPLADVLVSYSATPHQARVWQALLAIPVGCTRYYGEIAAQITSSPRAVGQACGANPLPILIPCHRVVGKAGAGGFMHSRDEFVLAYKQWLLNHERG</sequence>
<dbReference type="InterPro" id="IPR001497">
    <property type="entry name" value="MethylDNA_cys_MeTrfase_AS"/>
</dbReference>
<dbReference type="RefSeq" id="WP_162085585.1">
    <property type="nucleotide sequence ID" value="NZ_AP021881.1"/>
</dbReference>
<keyword evidence="2 8" id="KW-0489">Methyltransferase</keyword>
<dbReference type="NCBIfam" id="TIGR00589">
    <property type="entry name" value="ogt"/>
    <property type="match status" value="1"/>
</dbReference>
<evidence type="ECO:0000313" key="9">
    <source>
        <dbReference type="Proteomes" id="UP000463939"/>
    </source>
</evidence>
<dbReference type="PANTHER" id="PTHR10815:SF13">
    <property type="entry name" value="METHYLATED-DNA--PROTEIN-CYSTEINE METHYLTRANSFERASE"/>
    <property type="match status" value="1"/>
</dbReference>
<evidence type="ECO:0000259" key="7">
    <source>
        <dbReference type="Pfam" id="PF01035"/>
    </source>
</evidence>
<dbReference type="AlphaFoldDB" id="A0A809S4G9"/>
<evidence type="ECO:0000256" key="1">
    <source>
        <dbReference type="ARBA" id="ARBA00001286"/>
    </source>
</evidence>
<keyword evidence="9" id="KW-1185">Reference proteome</keyword>
<evidence type="ECO:0000313" key="8">
    <source>
        <dbReference type="EMBL" id="BBP01868.1"/>
    </source>
</evidence>
<keyword evidence="5" id="KW-0234">DNA repair</keyword>
<dbReference type="SUPFAM" id="SSF46767">
    <property type="entry name" value="Methylated DNA-protein cysteine methyltransferase, C-terminal domain"/>
    <property type="match status" value="1"/>
</dbReference>
<dbReference type="Gene3D" id="1.10.10.10">
    <property type="entry name" value="Winged helix-like DNA-binding domain superfamily/Winged helix DNA-binding domain"/>
    <property type="match status" value="1"/>
</dbReference>
<evidence type="ECO:0000256" key="3">
    <source>
        <dbReference type="ARBA" id="ARBA00022679"/>
    </source>
</evidence>
<organism evidence="8 9">
    <name type="scientific">Sulfuriferula nivalis</name>
    <dbReference type="NCBI Taxonomy" id="2675298"/>
    <lineage>
        <taxon>Bacteria</taxon>
        <taxon>Pseudomonadati</taxon>
        <taxon>Pseudomonadota</taxon>
        <taxon>Betaproteobacteria</taxon>
        <taxon>Nitrosomonadales</taxon>
        <taxon>Sulfuricellaceae</taxon>
        <taxon>Sulfuriferula</taxon>
    </lineage>
</organism>
<dbReference type="Pfam" id="PF01035">
    <property type="entry name" value="DNA_binding_1"/>
    <property type="match status" value="1"/>
</dbReference>
<evidence type="ECO:0000256" key="4">
    <source>
        <dbReference type="ARBA" id="ARBA00022763"/>
    </source>
</evidence>
<evidence type="ECO:0000256" key="6">
    <source>
        <dbReference type="ARBA" id="ARBA00049348"/>
    </source>
</evidence>
<dbReference type="InterPro" id="IPR036388">
    <property type="entry name" value="WH-like_DNA-bd_sf"/>
</dbReference>
<comment type="catalytic activity">
    <reaction evidence="6">
        <text>a 6-O-methyl-2'-deoxyguanosine in DNA + L-cysteinyl-[protein] = S-methyl-L-cysteinyl-[protein] + a 2'-deoxyguanosine in DNA</text>
        <dbReference type="Rhea" id="RHEA:24000"/>
        <dbReference type="Rhea" id="RHEA-COMP:10131"/>
        <dbReference type="Rhea" id="RHEA-COMP:10132"/>
        <dbReference type="Rhea" id="RHEA-COMP:11367"/>
        <dbReference type="Rhea" id="RHEA-COMP:11368"/>
        <dbReference type="ChEBI" id="CHEBI:29950"/>
        <dbReference type="ChEBI" id="CHEBI:82612"/>
        <dbReference type="ChEBI" id="CHEBI:85445"/>
        <dbReference type="ChEBI" id="CHEBI:85448"/>
        <dbReference type="EC" id="2.1.1.63"/>
    </reaction>
</comment>